<proteinExistence type="inferred from homology"/>
<dbReference type="CDD" id="cd07185">
    <property type="entry name" value="OmpA_C-like"/>
    <property type="match status" value="1"/>
</dbReference>
<comment type="similarity">
    <text evidence="2">Belongs to the MotB family.</text>
</comment>
<feature type="compositionally biased region" description="Basic and acidic residues" evidence="8">
    <location>
        <begin position="99"/>
        <end position="119"/>
    </location>
</feature>
<dbReference type="GO" id="GO:0005886">
    <property type="term" value="C:plasma membrane"/>
    <property type="evidence" value="ECO:0007669"/>
    <property type="project" value="UniProtKB-SubCell"/>
</dbReference>
<feature type="domain" description="OmpA-like" evidence="10">
    <location>
        <begin position="151"/>
        <end position="272"/>
    </location>
</feature>
<dbReference type="Pfam" id="PF13677">
    <property type="entry name" value="MotB_plug"/>
    <property type="match status" value="1"/>
</dbReference>
<comment type="subcellular location">
    <subcellularLocation>
        <location evidence="1">Cell membrane</location>
        <topology evidence="1">Single-pass membrane protein</topology>
    </subcellularLocation>
</comment>
<comment type="caution">
    <text evidence="11">The sequence shown here is derived from an EMBL/GenBank/DDBJ whole genome shotgun (WGS) entry which is preliminary data.</text>
</comment>
<name>A0A9X3NCC3_9ACTN</name>
<protein>
    <submittedName>
        <fullName evidence="11">OmpA family protein</fullName>
    </submittedName>
</protein>
<evidence type="ECO:0000313" key="11">
    <source>
        <dbReference type="EMBL" id="MDA0183848.1"/>
    </source>
</evidence>
<evidence type="ECO:0000313" key="12">
    <source>
        <dbReference type="Proteomes" id="UP001147653"/>
    </source>
</evidence>
<keyword evidence="5 9" id="KW-1133">Transmembrane helix</keyword>
<keyword evidence="4 9" id="KW-0812">Transmembrane</keyword>
<evidence type="ECO:0000256" key="2">
    <source>
        <dbReference type="ARBA" id="ARBA00008914"/>
    </source>
</evidence>
<evidence type="ECO:0000256" key="3">
    <source>
        <dbReference type="ARBA" id="ARBA00022475"/>
    </source>
</evidence>
<keyword evidence="3" id="KW-1003">Cell membrane</keyword>
<evidence type="ECO:0000256" key="8">
    <source>
        <dbReference type="SAM" id="MobiDB-lite"/>
    </source>
</evidence>
<dbReference type="InterPro" id="IPR006665">
    <property type="entry name" value="OmpA-like"/>
</dbReference>
<dbReference type="AlphaFoldDB" id="A0A9X3NCC3"/>
<dbReference type="PANTHER" id="PTHR30329">
    <property type="entry name" value="STATOR ELEMENT OF FLAGELLAR MOTOR COMPLEX"/>
    <property type="match status" value="1"/>
</dbReference>
<organism evidence="11 12">
    <name type="scientific">Solirubrobacter phytolaccae</name>
    <dbReference type="NCBI Taxonomy" id="1404360"/>
    <lineage>
        <taxon>Bacteria</taxon>
        <taxon>Bacillati</taxon>
        <taxon>Actinomycetota</taxon>
        <taxon>Thermoleophilia</taxon>
        <taxon>Solirubrobacterales</taxon>
        <taxon>Solirubrobacteraceae</taxon>
        <taxon>Solirubrobacter</taxon>
    </lineage>
</organism>
<sequence length="283" mass="31275">MAGHRRQKGGHFEEEHENEERWLVSFADMMTLLFALFMVLFSISSVNTSKFEALQKSLNDAFSGAVLDGGKSMLSTGASADETEQASVQPPLPSLRPLTDIKAETSEKTNGEKLKASKQEEQDFRKLKRRIDKLSEQAGLKGKVNVTIRRRGLVIQLLTDKVFFDSGSATLKPYAKKLVDKIAVVVRDEREHPIVVEGHTDSQPISGSQYPSNWELSGARSGAVIRDFVQNGVLARRVSGGMYANQEPIDTNTTSEGRAKNRRVEIVLSRINAPVTTDTESTP</sequence>
<feature type="transmembrane region" description="Helical" evidence="9">
    <location>
        <begin position="21"/>
        <end position="43"/>
    </location>
</feature>
<dbReference type="PROSITE" id="PS51123">
    <property type="entry name" value="OMPA_2"/>
    <property type="match status" value="1"/>
</dbReference>
<dbReference type="Gene3D" id="3.30.1330.60">
    <property type="entry name" value="OmpA-like domain"/>
    <property type="match status" value="1"/>
</dbReference>
<evidence type="ECO:0000256" key="5">
    <source>
        <dbReference type="ARBA" id="ARBA00022989"/>
    </source>
</evidence>
<evidence type="ECO:0000256" key="4">
    <source>
        <dbReference type="ARBA" id="ARBA00022692"/>
    </source>
</evidence>
<feature type="region of interest" description="Disordered" evidence="8">
    <location>
        <begin position="75"/>
        <end position="119"/>
    </location>
</feature>
<dbReference type="SUPFAM" id="SSF103088">
    <property type="entry name" value="OmpA-like"/>
    <property type="match status" value="1"/>
</dbReference>
<gene>
    <name evidence="11" type="ORF">OJ997_26315</name>
</gene>
<keyword evidence="6 7" id="KW-0472">Membrane</keyword>
<accession>A0A9X3NCC3</accession>
<evidence type="ECO:0000256" key="7">
    <source>
        <dbReference type="PROSITE-ProRule" id="PRU00473"/>
    </source>
</evidence>
<dbReference type="Pfam" id="PF00691">
    <property type="entry name" value="OmpA"/>
    <property type="match status" value="1"/>
</dbReference>
<evidence type="ECO:0000256" key="9">
    <source>
        <dbReference type="SAM" id="Phobius"/>
    </source>
</evidence>
<keyword evidence="12" id="KW-1185">Reference proteome</keyword>
<dbReference type="InterPro" id="IPR036737">
    <property type="entry name" value="OmpA-like_sf"/>
</dbReference>
<dbReference type="RefSeq" id="WP_270028262.1">
    <property type="nucleotide sequence ID" value="NZ_JAPDDP010000062.1"/>
</dbReference>
<evidence type="ECO:0000256" key="6">
    <source>
        <dbReference type="ARBA" id="ARBA00023136"/>
    </source>
</evidence>
<dbReference type="InterPro" id="IPR050330">
    <property type="entry name" value="Bact_OuterMem_StrucFunc"/>
</dbReference>
<dbReference type="Proteomes" id="UP001147653">
    <property type="component" value="Unassembled WGS sequence"/>
</dbReference>
<dbReference type="EMBL" id="JAPDDP010000062">
    <property type="protein sequence ID" value="MDA0183848.1"/>
    <property type="molecule type" value="Genomic_DNA"/>
</dbReference>
<dbReference type="InterPro" id="IPR025713">
    <property type="entry name" value="MotB-like_N_dom"/>
</dbReference>
<evidence type="ECO:0000256" key="1">
    <source>
        <dbReference type="ARBA" id="ARBA00004162"/>
    </source>
</evidence>
<evidence type="ECO:0000259" key="10">
    <source>
        <dbReference type="PROSITE" id="PS51123"/>
    </source>
</evidence>
<reference evidence="11" key="1">
    <citation type="submission" date="2022-10" db="EMBL/GenBank/DDBJ databases">
        <title>The WGS of Solirubrobacter phytolaccae KCTC 29190.</title>
        <authorList>
            <person name="Jiang Z."/>
        </authorList>
    </citation>
    <scope>NUCLEOTIDE SEQUENCE</scope>
    <source>
        <strain evidence="11">KCTC 29190</strain>
    </source>
</reference>
<dbReference type="PANTHER" id="PTHR30329:SF21">
    <property type="entry name" value="LIPOPROTEIN YIAD-RELATED"/>
    <property type="match status" value="1"/>
</dbReference>